<accession>I3R668</accession>
<proteinExistence type="predicted"/>
<dbReference type="EMBL" id="CP001868">
    <property type="protein sequence ID" value="AFK19728.1"/>
    <property type="molecule type" value="Genomic_DNA"/>
</dbReference>
<name>I3R668_HALMT</name>
<dbReference type="KEGG" id="hme:HFX_2037"/>
<feature type="compositionally biased region" description="Acidic residues" evidence="1">
    <location>
        <begin position="30"/>
        <end position="39"/>
    </location>
</feature>
<protein>
    <submittedName>
        <fullName evidence="2">Uncharacterized protein</fullName>
    </submittedName>
</protein>
<dbReference type="Proteomes" id="UP000006469">
    <property type="component" value="Chromosome"/>
</dbReference>
<feature type="compositionally biased region" description="Basic and acidic residues" evidence="1">
    <location>
        <begin position="40"/>
        <end position="60"/>
    </location>
</feature>
<evidence type="ECO:0000313" key="3">
    <source>
        <dbReference type="Proteomes" id="UP000006469"/>
    </source>
</evidence>
<dbReference type="HOGENOM" id="CLU_2177822_0_0_2"/>
<evidence type="ECO:0000256" key="1">
    <source>
        <dbReference type="SAM" id="MobiDB-lite"/>
    </source>
</evidence>
<sequence>MCFTRETVVRWVTNDSRRGGPPYLYRPNNEGDDDRDDDGVERPRSERDGVHHPEYDDYQRDPATASQSHSTGVYSTARSTTSTPDSPLVVRMRCAQTLRTSRCTSSGTT</sequence>
<evidence type="ECO:0000313" key="2">
    <source>
        <dbReference type="EMBL" id="AFK19728.1"/>
    </source>
</evidence>
<feature type="region of interest" description="Disordered" evidence="1">
    <location>
        <begin position="14"/>
        <end position="89"/>
    </location>
</feature>
<organism evidence="2 3">
    <name type="scientific">Haloferax mediterranei (strain ATCC 33500 / DSM 1411 / JCM 8866 / NBRC 14739 / NCIMB 2177 / R-4)</name>
    <name type="common">Halobacterium mediterranei</name>
    <dbReference type="NCBI Taxonomy" id="523841"/>
    <lineage>
        <taxon>Archaea</taxon>
        <taxon>Methanobacteriati</taxon>
        <taxon>Methanobacteriota</taxon>
        <taxon>Stenosarchaea group</taxon>
        <taxon>Halobacteria</taxon>
        <taxon>Halobacteriales</taxon>
        <taxon>Haloferacaceae</taxon>
        <taxon>Haloferax</taxon>
    </lineage>
</organism>
<gene>
    <name evidence="2" type="ordered locus">HFX_2037</name>
</gene>
<reference evidence="2 3" key="1">
    <citation type="journal article" date="2012" name="J. Bacteriol.">
        <title>Complete genome sequence of the metabolically versatile halophilic archaeon Haloferax mediterranei, a poly(3-hydroxybutyrate-co-3-hydroxyvalerate) producer.</title>
        <authorList>
            <person name="Han J."/>
            <person name="Zhang F."/>
            <person name="Hou J."/>
            <person name="Liu X."/>
            <person name="Li M."/>
            <person name="Liu H."/>
            <person name="Cai L."/>
            <person name="Zhang B."/>
            <person name="Chen Y."/>
            <person name="Zhou J."/>
            <person name="Hu S."/>
            <person name="Xiang H."/>
        </authorList>
    </citation>
    <scope>NUCLEOTIDE SEQUENCE [LARGE SCALE GENOMIC DNA]</scope>
    <source>
        <strain evidence="3">ATCC 33500 / DSM 1411 / JCM 8866 / NBRC 14739 / NCIMB 2177 / R-4</strain>
    </source>
</reference>
<dbReference type="AlphaFoldDB" id="I3R668"/>
<feature type="compositionally biased region" description="Polar residues" evidence="1">
    <location>
        <begin position="64"/>
        <end position="85"/>
    </location>
</feature>